<accession>A0A943HJJ6</accession>
<sequence length="208" mass="22748">MKLTRKLAALAMAVLLAVSLTACSPKEWAQNVVVNLVHKLGLVEESDEEDTDTTTKAPAGGSVEFPAEMDTDSARVVTYPVDDTLYVSFNGIANRSTEYFVAGGDSMTVTGYASTEASSENYMYFKIAFWELSDDKTMTSYVPDSTIYFRADEADYQYTITGLTAGKQYKITISYDNGNKYYVTGGLKVEGLGSTELNTYGDEETTNS</sequence>
<gene>
    <name evidence="3" type="ORF">KHY36_09355</name>
</gene>
<protein>
    <submittedName>
        <fullName evidence="3">Uncharacterized protein</fullName>
    </submittedName>
</protein>
<evidence type="ECO:0000256" key="2">
    <source>
        <dbReference type="SAM" id="SignalP"/>
    </source>
</evidence>
<comment type="caution">
    <text evidence="3">The sequence shown here is derived from an EMBL/GenBank/DDBJ whole genome shotgun (WGS) entry which is preliminary data.</text>
</comment>
<name>A0A943HJJ6_9FIRM</name>
<keyword evidence="2" id="KW-0732">Signal</keyword>
<organism evidence="3 4">
    <name type="scientific">Subdoligranulum variabile</name>
    <dbReference type="NCBI Taxonomy" id="214851"/>
    <lineage>
        <taxon>Bacteria</taxon>
        <taxon>Bacillati</taxon>
        <taxon>Bacillota</taxon>
        <taxon>Clostridia</taxon>
        <taxon>Eubacteriales</taxon>
        <taxon>Oscillospiraceae</taxon>
        <taxon>Subdoligranulum</taxon>
    </lineage>
</organism>
<dbReference type="Proteomes" id="UP000759273">
    <property type="component" value="Unassembled WGS sequence"/>
</dbReference>
<evidence type="ECO:0000256" key="1">
    <source>
        <dbReference type="SAM" id="MobiDB-lite"/>
    </source>
</evidence>
<feature type="signal peptide" evidence="2">
    <location>
        <begin position="1"/>
        <end position="22"/>
    </location>
</feature>
<dbReference type="EMBL" id="JAGZGG010000021">
    <property type="protein sequence ID" value="MBS5332721.1"/>
    <property type="molecule type" value="Genomic_DNA"/>
</dbReference>
<evidence type="ECO:0000313" key="4">
    <source>
        <dbReference type="Proteomes" id="UP000759273"/>
    </source>
</evidence>
<proteinExistence type="predicted"/>
<dbReference type="AlphaFoldDB" id="A0A943HJJ6"/>
<evidence type="ECO:0000313" key="3">
    <source>
        <dbReference type="EMBL" id="MBS5332721.1"/>
    </source>
</evidence>
<dbReference type="PROSITE" id="PS51257">
    <property type="entry name" value="PROKAR_LIPOPROTEIN"/>
    <property type="match status" value="1"/>
</dbReference>
<reference evidence="3" key="1">
    <citation type="submission" date="2021-02" db="EMBL/GenBank/DDBJ databases">
        <title>Infant gut strain persistence is associated with maternal origin, phylogeny, and functional potential including surface adhesion and iron acquisition.</title>
        <authorList>
            <person name="Lou Y.C."/>
        </authorList>
    </citation>
    <scope>NUCLEOTIDE SEQUENCE</scope>
    <source>
        <strain evidence="3">L3_101_000M1_dasL3_101_000M1_concoct_87</strain>
    </source>
</reference>
<feature type="chain" id="PRO_5039717311" evidence="2">
    <location>
        <begin position="23"/>
        <end position="208"/>
    </location>
</feature>
<feature type="region of interest" description="Disordered" evidence="1">
    <location>
        <begin position="45"/>
        <end position="64"/>
    </location>
</feature>